<dbReference type="RefSeq" id="WP_021828292.1">
    <property type="nucleotide sequence ID" value="NZ_CP015840.1"/>
</dbReference>
<protein>
    <submittedName>
        <fullName evidence="1">Late transcription unit B protein</fullName>
    </submittedName>
</protein>
<dbReference type="EMBL" id="CP015840">
    <property type="protein sequence ID" value="ANG66473.1"/>
    <property type="molecule type" value="Genomic_DNA"/>
</dbReference>
<evidence type="ECO:0000313" key="2">
    <source>
        <dbReference type="Proteomes" id="UP000019147"/>
    </source>
</evidence>
<dbReference type="GeneID" id="81478469"/>
<dbReference type="InterPro" id="IPR020502">
    <property type="entry name" value="LtuB"/>
</dbReference>
<dbReference type="AlphaFoldDB" id="A0A173E005"/>
<organism evidence="1 2">
    <name type="scientific">Chlamydia gallinacea 08-1274/3</name>
    <dbReference type="NCBI Taxonomy" id="1143323"/>
    <lineage>
        <taxon>Bacteria</taxon>
        <taxon>Pseudomonadati</taxon>
        <taxon>Chlamydiota</taxon>
        <taxon>Chlamydiia</taxon>
        <taxon>Chlamydiales</taxon>
        <taxon>Chlamydiaceae</taxon>
        <taxon>Chlamydia/Chlamydophila group</taxon>
        <taxon>Chlamydia</taxon>
    </lineage>
</organism>
<dbReference type="STRING" id="1143323.M787_004010"/>
<reference evidence="1 2" key="1">
    <citation type="journal article" date="2014" name="Syst. Appl. Microbiol.">
        <title>Evidence for the existence of two new members of the family Chlamydiaceae and proposal of Chlamydia avium sp. nov. and Chlamydia gallinacea sp. nov.</title>
        <authorList>
            <person name="Sachse K."/>
            <person name="Laroucau K."/>
            <person name="Riege K."/>
            <person name="Wehner S."/>
            <person name="Dilcher M."/>
            <person name="Creasy H.H."/>
            <person name="Weidmann M."/>
            <person name="Myers G."/>
            <person name="Vorimore F."/>
            <person name="Vicari N."/>
            <person name="Magnino S."/>
            <person name="Liebler-Tenorio E."/>
            <person name="Ruettger A."/>
            <person name="Bavoil P.M."/>
            <person name="Hufert F.T."/>
            <person name="Rossello-Mora R."/>
            <person name="Marz M."/>
        </authorList>
    </citation>
    <scope>NUCLEOTIDE SEQUENCE [LARGE SCALE GENOMIC DNA]</scope>
    <source>
        <strain evidence="1 2">08-1274/3</strain>
    </source>
</reference>
<accession>A0A173E005</accession>
<dbReference type="KEGG" id="cgz:M787_004010"/>
<gene>
    <name evidence="1" type="ORF">M787_004010</name>
</gene>
<evidence type="ECO:0000313" key="1">
    <source>
        <dbReference type="EMBL" id="ANG66473.1"/>
    </source>
</evidence>
<dbReference type="Proteomes" id="UP000019147">
    <property type="component" value="Chromosome"/>
</dbReference>
<name>A0A173E005_9CHLA</name>
<sequence>MSDEAKKKRNKRDLSRVIQKKTEQLFNKPKSLKRKNSKFLISKDQKNLHQRAKEYDELVRSLLDKQISDTNRILIFNYQDGFVFTDIQDFGKYTIRL</sequence>
<dbReference type="Pfam" id="PF17455">
    <property type="entry name" value="LtuB"/>
    <property type="match status" value="1"/>
</dbReference>
<dbReference type="OrthoDB" id="19032at2"/>
<proteinExistence type="predicted"/>